<dbReference type="EMBL" id="FNEK01000155">
    <property type="protein sequence ID" value="SDM04799.1"/>
    <property type="molecule type" value="Genomic_DNA"/>
</dbReference>
<dbReference type="InterPro" id="IPR022028">
    <property type="entry name" value="DUF3604"/>
</dbReference>
<evidence type="ECO:0008006" key="4">
    <source>
        <dbReference type="Google" id="ProtNLM"/>
    </source>
</evidence>
<feature type="signal peptide" evidence="1">
    <location>
        <begin position="1"/>
        <end position="23"/>
    </location>
</feature>
<keyword evidence="3" id="KW-1185">Reference proteome</keyword>
<dbReference type="RefSeq" id="WP_139188617.1">
    <property type="nucleotide sequence ID" value="NZ_FNEK01000155.1"/>
</dbReference>
<evidence type="ECO:0000313" key="3">
    <source>
        <dbReference type="Proteomes" id="UP000199382"/>
    </source>
</evidence>
<dbReference type="Proteomes" id="UP000199382">
    <property type="component" value="Unassembled WGS sequence"/>
</dbReference>
<name>A0A1G9Q1C9_9RHOB</name>
<reference evidence="2 3" key="1">
    <citation type="submission" date="2016-10" db="EMBL/GenBank/DDBJ databases">
        <authorList>
            <person name="de Groot N.N."/>
        </authorList>
    </citation>
    <scope>NUCLEOTIDE SEQUENCE [LARGE SCALE GENOMIC DNA]</scope>
    <source>
        <strain evidence="2 3">DSM 25294</strain>
    </source>
</reference>
<feature type="non-terminal residue" evidence="2">
    <location>
        <position position="123"/>
    </location>
</feature>
<dbReference type="OrthoDB" id="543560at2"/>
<protein>
    <recommendedName>
        <fullName evidence="4">DUF3604 domain-containing protein</fullName>
    </recommendedName>
</protein>
<feature type="chain" id="PRO_5011586442" description="DUF3604 domain-containing protein" evidence="1">
    <location>
        <begin position="24"/>
        <end position="123"/>
    </location>
</feature>
<proteinExistence type="predicted"/>
<accession>A0A1G9Q1C9</accession>
<evidence type="ECO:0000256" key="1">
    <source>
        <dbReference type="SAM" id="SignalP"/>
    </source>
</evidence>
<keyword evidence="1" id="KW-0732">Signal</keyword>
<evidence type="ECO:0000313" key="2">
    <source>
        <dbReference type="EMBL" id="SDM04799.1"/>
    </source>
</evidence>
<dbReference type="STRING" id="571298.SAMN04488026_11551"/>
<organism evidence="2 3">
    <name type="scientific">Aliiruegeria lutimaris</name>
    <dbReference type="NCBI Taxonomy" id="571298"/>
    <lineage>
        <taxon>Bacteria</taxon>
        <taxon>Pseudomonadati</taxon>
        <taxon>Pseudomonadota</taxon>
        <taxon>Alphaproteobacteria</taxon>
        <taxon>Rhodobacterales</taxon>
        <taxon>Roseobacteraceae</taxon>
        <taxon>Aliiruegeria</taxon>
    </lineage>
</organism>
<dbReference type="Pfam" id="PF12228">
    <property type="entry name" value="DUF3604"/>
    <property type="match status" value="1"/>
</dbReference>
<gene>
    <name evidence="2" type="ORF">SAMN04488026_11551</name>
</gene>
<sequence length="123" mass="13205">MRLFRTFPLALIATSALVPAVVAQEEGGQVGEMTLSAEDIGEPAPDAFSPYAGRDFPTRPLWGDTHVHTSNSLDARAFGVVLGPADAYRFARGEEVTTSHGLRVKLSRPLDWLVVADHSDAMG</sequence>
<dbReference type="AlphaFoldDB" id="A0A1G9Q1C9"/>